<dbReference type="Proteomes" id="UP000789525">
    <property type="component" value="Unassembled WGS sequence"/>
</dbReference>
<comment type="caution">
    <text evidence="1">The sequence shown here is derived from an EMBL/GenBank/DDBJ whole genome shotgun (WGS) entry which is preliminary data.</text>
</comment>
<evidence type="ECO:0000313" key="2">
    <source>
        <dbReference type="Proteomes" id="UP000789525"/>
    </source>
</evidence>
<sequence length="1434" mass="162182">MEFFSRGYKGLLGDKGQHQSVEDTIAKLVDRVSNSTLLEDRRAAILGLKGLSREYRQEVGSKSLGALLHILNEDRADIDTSKAILEILNILCTPDRQEDPAVDLGVKFTDEIVQDPTNINLFLDLLQEYDFYVRFHDIQLLGTLLTVRSDRVQGCILTAPMGISRLMDLLGDRREIIRNEGLLLLIALTENNADIQKIVAFENAFERLLEIIMEEDGLNGGIIVQDCMQLIINLLKYNVSNQNFFRETSCIKRISALFGYSSDYKNHVNEIEFLVQEWKEQKIENSISLLELIRILVVPNNVNTVTNQTVMGQCGVLKPVVEIALSSNAPSLVKAHSLYALADLIRGNGKNQEFLERTVVTVPSYRMNATSIPSDHSAPGDDRTSFSEQIPSLPPRPSIMALIAVAVGAEHVESYTTRAAATYAFESYIYNNTNAQLVLASTLKPPPDDNSNPAIITAKPQSAGSLLLSALLEWEDSEADPYVVWFASVIFSHILMNNEKSKEMARAIKIGDGSEGGEEHVSLLHSIAGNLLLATRQNANVRVLVGYLGVLCVWLWDSPQSVKEFLSEGTHLQVVSFSISSILVDPLQCDHELFDSKVKGFGAFLLGICYEFNHLADSSITRSTLRPILLNRIGVDQFVNRITRLREAPQFKHVSQYLQILPEEAERDLPELYFDYSFVEFFKNNYEKIQKSIISDPNDPKSSFIGSGEFQGDHGQSMVIVSYKNVIKTQEQELNELKETIRELEEKNLSSEKQINSLREEIEVLRETVESQKSDYAKLKKDQEDLLVCLDEQDANVKKYRERLVALATKIDEITYRPPTPMASQRKPEAKTFSNQSLLPRLPVPTLEETISKYLKSLRPLLSNADYARNESYAKDFLKPNGLGRILQQRLLDVDRIAPHNWLDDTWWIKKAYQEWRVSVAINSNWYFLFIDDKNTPPEYFKVNNGVRPKGRFSEFQVKRAAHLIGKMLEYKDLLDSERIPPDATRAYPLCMHQYTRLYGYTRIPQHDCDSLPFIPHPATPRHVLVMVRDQFYVLDSYDKDGLRLSDGDYEKQLWDIIADVEQTQLDPPVGVLTADDRDPWTKARERLLAISPQNRETLTLIENALFAVNLDDYATGMDLDKWVRNVFHGLNCHNRWFDKSMSIVVESNGRAGMNGEHSPCDALIPSFITNYIVQEPTSLNAQPSGRSIPPTLRIRFVTNEQTLKDIADAKVRIEKLVSDSDITVLQFSEYGAHFAKKVGKCSPDAYIQMALQLAYFQLHGRVVPTYETASTRRFLHGRTETIRTLSVDSKAFVEGMLNKSLNAQKKYDLLQSATKAHSVYTRESSDGKGCDRHMLGLRLLLQKGESHPIFGDLAYAKSQEWLLSTSGLSTGEYLSGTGFGCVYPNGYGINYLPGEHLLKFGIESKYSSPETDTKAFKESLVKALRDMRSVCEE</sequence>
<organism evidence="1 2">
    <name type="scientific">Acaulospora colombiana</name>
    <dbReference type="NCBI Taxonomy" id="27376"/>
    <lineage>
        <taxon>Eukaryota</taxon>
        <taxon>Fungi</taxon>
        <taxon>Fungi incertae sedis</taxon>
        <taxon>Mucoromycota</taxon>
        <taxon>Glomeromycotina</taxon>
        <taxon>Glomeromycetes</taxon>
        <taxon>Diversisporales</taxon>
        <taxon>Acaulosporaceae</taxon>
        <taxon>Acaulospora</taxon>
    </lineage>
</organism>
<dbReference type="EMBL" id="CAJVPT010001667">
    <property type="protein sequence ID" value="CAG8467075.1"/>
    <property type="molecule type" value="Genomic_DNA"/>
</dbReference>
<evidence type="ECO:0000313" key="1">
    <source>
        <dbReference type="EMBL" id="CAG8467075.1"/>
    </source>
</evidence>
<keyword evidence="2" id="KW-1185">Reference proteome</keyword>
<protein>
    <submittedName>
        <fullName evidence="1">14553_t:CDS:1</fullName>
    </submittedName>
</protein>
<reference evidence="1" key="1">
    <citation type="submission" date="2021-06" db="EMBL/GenBank/DDBJ databases">
        <authorList>
            <person name="Kallberg Y."/>
            <person name="Tangrot J."/>
            <person name="Rosling A."/>
        </authorList>
    </citation>
    <scope>NUCLEOTIDE SEQUENCE</scope>
    <source>
        <strain evidence="1">CL356</strain>
    </source>
</reference>
<gene>
    <name evidence="1" type="ORF">ACOLOM_LOCUS1428</name>
</gene>
<name>A0ACA9KF98_9GLOM</name>
<feature type="non-terminal residue" evidence="1">
    <location>
        <position position="1434"/>
    </location>
</feature>
<proteinExistence type="predicted"/>
<accession>A0ACA9KF98</accession>